<evidence type="ECO:0000256" key="3">
    <source>
        <dbReference type="ARBA" id="ARBA00022723"/>
    </source>
</evidence>
<keyword evidence="7" id="KW-0830">Ubiquinone</keyword>
<evidence type="ECO:0000256" key="5">
    <source>
        <dbReference type="ARBA" id="ARBA00023004"/>
    </source>
</evidence>
<organism evidence="9 10">
    <name type="scientific">Eiseniibacteriota bacterium</name>
    <dbReference type="NCBI Taxonomy" id="2212470"/>
    <lineage>
        <taxon>Bacteria</taxon>
        <taxon>Candidatus Eiseniibacteriota</taxon>
    </lineage>
</organism>
<comment type="subcellular location">
    <subcellularLocation>
        <location evidence="7">Cell membrane</location>
        <topology evidence="7">Peripheral membrane protein</topology>
    </subcellularLocation>
</comment>
<keyword evidence="7" id="KW-0472">Membrane</keyword>
<evidence type="ECO:0000259" key="8">
    <source>
        <dbReference type="PROSITE" id="PS51379"/>
    </source>
</evidence>
<feature type="binding site" evidence="7">
    <location>
        <position position="97"/>
    </location>
    <ligand>
        <name>[4Fe-4S] cluster</name>
        <dbReference type="ChEBI" id="CHEBI:49883"/>
        <label>2</label>
    </ligand>
</feature>
<dbReference type="GO" id="GO:0009060">
    <property type="term" value="P:aerobic respiration"/>
    <property type="evidence" value="ECO:0007669"/>
    <property type="project" value="TreeGrafter"/>
</dbReference>
<feature type="binding site" evidence="7">
    <location>
        <position position="58"/>
    </location>
    <ligand>
        <name>[4Fe-4S] cluster</name>
        <dbReference type="ChEBI" id="CHEBI:49883"/>
        <label>1</label>
    </ligand>
</feature>
<feature type="binding site" evidence="7">
    <location>
        <position position="52"/>
    </location>
    <ligand>
        <name>[4Fe-4S] cluster</name>
        <dbReference type="ChEBI" id="CHEBI:49883"/>
        <label>1</label>
    </ligand>
</feature>
<feature type="binding site" evidence="7">
    <location>
        <position position="62"/>
    </location>
    <ligand>
        <name>[4Fe-4S] cluster</name>
        <dbReference type="ChEBI" id="CHEBI:49883"/>
        <label>2</label>
    </ligand>
</feature>
<feature type="binding site" evidence="7">
    <location>
        <position position="107"/>
    </location>
    <ligand>
        <name>[4Fe-4S] cluster</name>
        <dbReference type="ChEBI" id="CHEBI:49883"/>
        <label>1</label>
    </ligand>
</feature>
<dbReference type="NCBIfam" id="NF004537">
    <property type="entry name" value="PRK05888.1-3"/>
    <property type="match status" value="1"/>
</dbReference>
<name>A0A538S9B2_UNCEI</name>
<dbReference type="PROSITE" id="PS00198">
    <property type="entry name" value="4FE4S_FER_1"/>
    <property type="match status" value="1"/>
</dbReference>
<dbReference type="Pfam" id="PF12838">
    <property type="entry name" value="Fer4_7"/>
    <property type="match status" value="1"/>
</dbReference>
<evidence type="ECO:0000256" key="6">
    <source>
        <dbReference type="ARBA" id="ARBA00023014"/>
    </source>
</evidence>
<dbReference type="EC" id="7.1.1.-" evidence="7"/>
<dbReference type="GO" id="GO:0048038">
    <property type="term" value="F:quinone binding"/>
    <property type="evidence" value="ECO:0007669"/>
    <property type="project" value="UniProtKB-KW"/>
</dbReference>
<comment type="function">
    <text evidence="7">NDH-1 shuttles electrons from NADH, via FMN and iron-sulfur (Fe-S) centers, to quinones in the respiratory chain. The immediate electron acceptor for the enzyme in this species is believed to be ubiquinone. Couples the redox reaction to proton translocation (for every two electrons transferred, four hydrogen ions are translocated across the cytoplasmic membrane), and thus conserves the redox energy in a proton gradient.</text>
</comment>
<dbReference type="GO" id="GO:0050136">
    <property type="term" value="F:NADH dehydrogenase (quinone) (non-electrogenic) activity"/>
    <property type="evidence" value="ECO:0007669"/>
    <property type="project" value="UniProtKB-UniRule"/>
</dbReference>
<dbReference type="PROSITE" id="PS51379">
    <property type="entry name" value="4FE4S_FER_2"/>
    <property type="match status" value="2"/>
</dbReference>
<feature type="binding site" evidence="7">
    <location>
        <position position="103"/>
    </location>
    <ligand>
        <name>[4Fe-4S] cluster</name>
        <dbReference type="ChEBI" id="CHEBI:49883"/>
        <label>2</label>
    </ligand>
</feature>
<feature type="domain" description="4Fe-4S ferredoxin-type" evidence="8">
    <location>
        <begin position="88"/>
        <end position="117"/>
    </location>
</feature>
<dbReference type="NCBIfam" id="NF004538">
    <property type="entry name" value="PRK05888.1-4"/>
    <property type="match status" value="1"/>
</dbReference>
<reference evidence="9 10" key="1">
    <citation type="journal article" date="2019" name="Nat. Microbiol.">
        <title>Mediterranean grassland soil C-N compound turnover is dependent on rainfall and depth, and is mediated by genomically divergent microorganisms.</title>
        <authorList>
            <person name="Diamond S."/>
            <person name="Andeer P.F."/>
            <person name="Li Z."/>
            <person name="Crits-Christoph A."/>
            <person name="Burstein D."/>
            <person name="Anantharaman K."/>
            <person name="Lane K.R."/>
            <person name="Thomas B.C."/>
            <person name="Pan C."/>
            <person name="Northen T.R."/>
            <person name="Banfield J.F."/>
        </authorList>
    </citation>
    <scope>NUCLEOTIDE SEQUENCE [LARGE SCALE GENOMIC DNA]</scope>
    <source>
        <strain evidence="9">WS_1</strain>
    </source>
</reference>
<keyword evidence="3 7" id="KW-0479">Metal-binding</keyword>
<evidence type="ECO:0000313" key="10">
    <source>
        <dbReference type="Proteomes" id="UP000316292"/>
    </source>
</evidence>
<keyword evidence="7" id="KW-0520">NAD</keyword>
<evidence type="ECO:0000256" key="1">
    <source>
        <dbReference type="ARBA" id="ARBA00010277"/>
    </source>
</evidence>
<sequence>MVTELMKGLSITLSHFFKKPVTLRYPEQRMEMYPRFRGLHELHRYENGLERCVCCGLCAAVCPADAIYMEAAENTETERYSAGERYAKRYDIDMLRCIFCGYCEEACPEDAIFLGHNFELSDYSRDSFIYSKEQLLVPVGQTHTPGIVRGR</sequence>
<gene>
    <name evidence="7 9" type="primary">nuoI</name>
    <name evidence="9" type="ORF">E6K71_08605</name>
</gene>
<accession>A0A538S9B2</accession>
<dbReference type="GO" id="GO:0005506">
    <property type="term" value="F:iron ion binding"/>
    <property type="evidence" value="ECO:0007669"/>
    <property type="project" value="UniProtKB-UniRule"/>
</dbReference>
<feature type="domain" description="4Fe-4S ferredoxin-type" evidence="8">
    <location>
        <begin position="43"/>
        <end position="72"/>
    </location>
</feature>
<dbReference type="AlphaFoldDB" id="A0A538S9B2"/>
<dbReference type="NCBIfam" id="TIGR01971">
    <property type="entry name" value="NuoI"/>
    <property type="match status" value="1"/>
</dbReference>
<evidence type="ECO:0000256" key="7">
    <source>
        <dbReference type="HAMAP-Rule" id="MF_01351"/>
    </source>
</evidence>
<comment type="similarity">
    <text evidence="1 7">Belongs to the complex I 23 kDa subunit family.</text>
</comment>
<feature type="binding site" evidence="7">
    <location>
        <position position="100"/>
    </location>
    <ligand>
        <name>[4Fe-4S] cluster</name>
        <dbReference type="ChEBI" id="CHEBI:49883"/>
        <label>2</label>
    </ligand>
</feature>
<keyword evidence="5 7" id="KW-0408">Iron</keyword>
<keyword evidence="2 7" id="KW-0004">4Fe-4S</keyword>
<keyword evidence="6 7" id="KW-0411">Iron-sulfur</keyword>
<keyword evidence="7" id="KW-0874">Quinone</keyword>
<dbReference type="InterPro" id="IPR010226">
    <property type="entry name" value="NADH_quinone_OxRdtase_chainI"/>
</dbReference>
<dbReference type="InterPro" id="IPR017896">
    <property type="entry name" value="4Fe4S_Fe-S-bd"/>
</dbReference>
<evidence type="ECO:0000256" key="2">
    <source>
        <dbReference type="ARBA" id="ARBA00022485"/>
    </source>
</evidence>
<evidence type="ECO:0000256" key="4">
    <source>
        <dbReference type="ARBA" id="ARBA00022967"/>
    </source>
</evidence>
<protein>
    <recommendedName>
        <fullName evidence="7">NADH-quinone oxidoreductase subunit I</fullName>
        <ecNumber evidence="7">7.1.1.-</ecNumber>
    </recommendedName>
    <alternativeName>
        <fullName evidence="7">NADH dehydrogenase I subunit I</fullName>
    </alternativeName>
    <alternativeName>
        <fullName evidence="7">NDH-1 subunit I</fullName>
    </alternativeName>
</protein>
<dbReference type="PANTHER" id="PTHR10849:SF20">
    <property type="entry name" value="NADH DEHYDROGENASE [UBIQUINONE] IRON-SULFUR PROTEIN 8, MITOCHONDRIAL"/>
    <property type="match status" value="1"/>
</dbReference>
<comment type="caution">
    <text evidence="9">The sequence shown here is derived from an EMBL/GenBank/DDBJ whole genome shotgun (WGS) entry which is preliminary data.</text>
</comment>
<keyword evidence="4 7" id="KW-1278">Translocase</keyword>
<dbReference type="SUPFAM" id="SSF54862">
    <property type="entry name" value="4Fe-4S ferredoxins"/>
    <property type="match status" value="1"/>
</dbReference>
<keyword evidence="9" id="KW-0560">Oxidoreductase</keyword>
<comment type="cofactor">
    <cofactor evidence="7">
        <name>[4Fe-4S] cluster</name>
        <dbReference type="ChEBI" id="CHEBI:49883"/>
    </cofactor>
    <text evidence="7">Binds 2 [4Fe-4S] clusters per subunit.</text>
</comment>
<dbReference type="InterPro" id="IPR017900">
    <property type="entry name" value="4Fe4S_Fe_S_CS"/>
</dbReference>
<dbReference type="EMBL" id="VBOR01000092">
    <property type="protein sequence ID" value="TMQ47947.1"/>
    <property type="molecule type" value="Genomic_DNA"/>
</dbReference>
<dbReference type="GO" id="GO:0051539">
    <property type="term" value="F:4 iron, 4 sulfur cluster binding"/>
    <property type="evidence" value="ECO:0007669"/>
    <property type="project" value="UniProtKB-KW"/>
</dbReference>
<evidence type="ECO:0000313" key="9">
    <source>
        <dbReference type="EMBL" id="TMQ47947.1"/>
    </source>
</evidence>
<comment type="catalytic activity">
    <reaction evidence="7">
        <text>a quinone + NADH + 5 H(+)(in) = a quinol + NAD(+) + 4 H(+)(out)</text>
        <dbReference type="Rhea" id="RHEA:57888"/>
        <dbReference type="ChEBI" id="CHEBI:15378"/>
        <dbReference type="ChEBI" id="CHEBI:24646"/>
        <dbReference type="ChEBI" id="CHEBI:57540"/>
        <dbReference type="ChEBI" id="CHEBI:57945"/>
        <dbReference type="ChEBI" id="CHEBI:132124"/>
    </reaction>
</comment>
<dbReference type="GO" id="GO:0005886">
    <property type="term" value="C:plasma membrane"/>
    <property type="evidence" value="ECO:0007669"/>
    <property type="project" value="UniProtKB-SubCell"/>
</dbReference>
<keyword evidence="7" id="KW-1003">Cell membrane</keyword>
<dbReference type="PANTHER" id="PTHR10849">
    <property type="entry name" value="NADH DEHYDROGENASE UBIQUINONE IRON-SULFUR PROTEIN 8, MITOCHONDRIAL"/>
    <property type="match status" value="1"/>
</dbReference>
<dbReference type="HAMAP" id="MF_01351">
    <property type="entry name" value="NDH1_NuoI"/>
    <property type="match status" value="1"/>
</dbReference>
<feature type="binding site" evidence="7">
    <location>
        <position position="55"/>
    </location>
    <ligand>
        <name>[4Fe-4S] cluster</name>
        <dbReference type="ChEBI" id="CHEBI:49883"/>
        <label>1</label>
    </ligand>
</feature>
<proteinExistence type="inferred from homology"/>
<comment type="subunit">
    <text evidence="7">NDH-1 is composed of 14 different subunits. Subunits NuoA, H, J, K, L, M, N constitute the membrane sector of the complex.</text>
</comment>
<dbReference type="Gene3D" id="3.30.70.3270">
    <property type="match status" value="1"/>
</dbReference>
<dbReference type="Proteomes" id="UP000316292">
    <property type="component" value="Unassembled WGS sequence"/>
</dbReference>